<dbReference type="Pfam" id="PF20067">
    <property type="entry name" value="SSL_N"/>
    <property type="match status" value="1"/>
</dbReference>
<dbReference type="EMBL" id="GG657754">
    <property type="protein sequence ID" value="EFL27990.1"/>
    <property type="molecule type" value="Genomic_DNA"/>
</dbReference>
<organism evidence="5 6">
    <name type="scientific">Streptomyces himastatinicus ATCC 53653</name>
    <dbReference type="NCBI Taxonomy" id="457427"/>
    <lineage>
        <taxon>Bacteria</taxon>
        <taxon>Bacillati</taxon>
        <taxon>Actinomycetota</taxon>
        <taxon>Actinomycetes</taxon>
        <taxon>Kitasatosporales</taxon>
        <taxon>Streptomycetaceae</taxon>
        <taxon>Streptomyces</taxon>
        <taxon>Streptomyces violaceusniger group</taxon>
    </lineage>
</organism>
<dbReference type="Proteomes" id="UP000003963">
    <property type="component" value="Unassembled WGS sequence"/>
</dbReference>
<accession>D9WP17</accession>
<dbReference type="Gene3D" id="2.120.10.30">
    <property type="entry name" value="TolB, C-terminal domain"/>
    <property type="match status" value="1"/>
</dbReference>
<evidence type="ECO:0000259" key="4">
    <source>
        <dbReference type="Pfam" id="PF03088"/>
    </source>
</evidence>
<dbReference type="AlphaFoldDB" id="D9WP17"/>
<dbReference type="OrthoDB" id="3332247at2"/>
<evidence type="ECO:0000256" key="3">
    <source>
        <dbReference type="ARBA" id="ARBA00023180"/>
    </source>
</evidence>
<dbReference type="GO" id="GO:0016787">
    <property type="term" value="F:hydrolase activity"/>
    <property type="evidence" value="ECO:0007669"/>
    <property type="project" value="TreeGrafter"/>
</dbReference>
<reference evidence="5 6" key="1">
    <citation type="submission" date="2009-02" db="EMBL/GenBank/DDBJ databases">
        <title>Annotation of Streptomyces hygroscopicus strain ATCC 53653.</title>
        <authorList>
            <consortium name="The Broad Institute Genome Sequencing Platform"/>
            <consortium name="Broad Institute Microbial Sequencing Center"/>
            <person name="Fischbach M."/>
            <person name="Godfrey P."/>
            <person name="Ward D."/>
            <person name="Young S."/>
            <person name="Zeng Q."/>
            <person name="Koehrsen M."/>
            <person name="Alvarado L."/>
            <person name="Berlin A.M."/>
            <person name="Bochicchio J."/>
            <person name="Borenstein D."/>
            <person name="Chapman S.B."/>
            <person name="Chen Z."/>
            <person name="Engels R."/>
            <person name="Freedman E."/>
            <person name="Gellesch M."/>
            <person name="Goldberg J."/>
            <person name="Griggs A."/>
            <person name="Gujja S."/>
            <person name="Heilman E.R."/>
            <person name="Heiman D.I."/>
            <person name="Hepburn T.A."/>
            <person name="Howarth C."/>
            <person name="Jen D."/>
            <person name="Larson L."/>
            <person name="Lewis B."/>
            <person name="Mehta T."/>
            <person name="Park D."/>
            <person name="Pearson M."/>
            <person name="Richards J."/>
            <person name="Roberts A."/>
            <person name="Saif S."/>
            <person name="Shea T.D."/>
            <person name="Shenoy N."/>
            <person name="Sisk P."/>
            <person name="Stolte C."/>
            <person name="Sykes S.N."/>
            <person name="Thomson T."/>
            <person name="Walk T."/>
            <person name="White J."/>
            <person name="Yandava C."/>
            <person name="Straight P."/>
            <person name="Clardy J."/>
            <person name="Hung D."/>
            <person name="Kolter R."/>
            <person name="Mekalanos J."/>
            <person name="Walker S."/>
            <person name="Walsh C.T."/>
            <person name="Wieland-Brown L.C."/>
            <person name="Haas B."/>
            <person name="Nusbaum C."/>
            <person name="Birren B."/>
        </authorList>
    </citation>
    <scope>NUCLEOTIDE SEQUENCE [LARGE SCALE GENOMIC DNA]</scope>
    <source>
        <strain evidence="5 6">ATCC 53653</strain>
    </source>
</reference>
<sequence>MPRRHRSSTEVADGVVEPLPRPRIVARDARGPEHVALDGAGRILTGTADGAIWRLTLSETAGLARAEVIAETGGRPLGLAPSPDGELLVCDARRGLLRVDPRGGTVDVLADEVDGVPLRFCSNVAISADGTFYFTVSSRRYGLEDWLSDILEDTGTGQLLRLRPGGEPEVLRNGLRFANGVALAPDESFVAVAESGARRISRHWLTGPREGTDDTLVADLPGYPDNLSQGADGVFWVALAGPREPLVDALHHASPALRRAASIPVRKFRPHPRPTVRVLAIRPDGSVARHLLRRRSPYRMATSVCEHGSRLVLGSLLERGIAVYG</sequence>
<dbReference type="InterPro" id="IPR018119">
    <property type="entry name" value="Strictosidine_synth_cons-reg"/>
</dbReference>
<evidence type="ECO:0000313" key="6">
    <source>
        <dbReference type="Proteomes" id="UP000003963"/>
    </source>
</evidence>
<dbReference type="HOGENOM" id="CLU_023267_0_1_11"/>
<evidence type="ECO:0000256" key="2">
    <source>
        <dbReference type="ARBA" id="ARBA00022553"/>
    </source>
</evidence>
<name>D9WP17_9ACTN</name>
<proteinExistence type="inferred from homology"/>
<gene>
    <name evidence="5" type="ORF">SSOG_07704</name>
</gene>
<keyword evidence="3" id="KW-0325">Glycoprotein</keyword>
<dbReference type="PANTHER" id="PTHR10426">
    <property type="entry name" value="STRICTOSIDINE SYNTHASE-RELATED"/>
    <property type="match status" value="1"/>
</dbReference>
<evidence type="ECO:0000313" key="5">
    <source>
        <dbReference type="EMBL" id="EFL27990.1"/>
    </source>
</evidence>
<dbReference type="SUPFAM" id="SSF63829">
    <property type="entry name" value="Calcium-dependent phosphotriesterase"/>
    <property type="match status" value="1"/>
</dbReference>
<dbReference type="STRING" id="457427.SSOG_07704"/>
<dbReference type="GO" id="GO:0012505">
    <property type="term" value="C:endomembrane system"/>
    <property type="evidence" value="ECO:0007669"/>
    <property type="project" value="TreeGrafter"/>
</dbReference>
<protein>
    <submittedName>
        <fullName evidence="5">Strictosidine synthase</fullName>
    </submittedName>
</protein>
<evidence type="ECO:0000256" key="1">
    <source>
        <dbReference type="ARBA" id="ARBA00009191"/>
    </source>
</evidence>
<dbReference type="RefSeq" id="WP_009719788.1">
    <property type="nucleotide sequence ID" value="NZ_GG657754.1"/>
</dbReference>
<dbReference type="PANTHER" id="PTHR10426:SF88">
    <property type="entry name" value="ADIPOCYTE PLASMA MEMBRANE-ASSOCIATED PROTEIN HEMOMUCIN-RELATED"/>
    <property type="match status" value="1"/>
</dbReference>
<keyword evidence="6" id="KW-1185">Reference proteome</keyword>
<keyword evidence="2" id="KW-0597">Phosphoprotein</keyword>
<comment type="similarity">
    <text evidence="1">Belongs to the strictosidine synthase family.</text>
</comment>
<feature type="domain" description="Strictosidine synthase conserved region" evidence="4">
    <location>
        <begin position="126"/>
        <end position="207"/>
    </location>
</feature>
<dbReference type="InterPro" id="IPR011042">
    <property type="entry name" value="6-blade_b-propeller_TolB-like"/>
</dbReference>
<dbReference type="Pfam" id="PF03088">
    <property type="entry name" value="Str_synth"/>
    <property type="match status" value="1"/>
</dbReference>